<name>A0A6N3GTB2_FLAPL</name>
<feature type="domain" description="RNA polymerase sigma factor 70 region 4 type 2" evidence="1">
    <location>
        <begin position="45"/>
        <end position="87"/>
    </location>
</feature>
<organism evidence="2">
    <name type="scientific">Flavonifractor plautii</name>
    <name type="common">Fusobacterium plautii</name>
    <dbReference type="NCBI Taxonomy" id="292800"/>
    <lineage>
        <taxon>Bacteria</taxon>
        <taxon>Bacillati</taxon>
        <taxon>Bacillota</taxon>
        <taxon>Clostridia</taxon>
        <taxon>Eubacteriales</taxon>
        <taxon>Oscillospiraceae</taxon>
        <taxon>Flavonifractor</taxon>
    </lineage>
</organism>
<protein>
    <submittedName>
        <fullName evidence="2">RNA polymerase sigma factor</fullName>
    </submittedName>
</protein>
<evidence type="ECO:0000313" key="2">
    <source>
        <dbReference type="EMBL" id="VYU67585.1"/>
    </source>
</evidence>
<dbReference type="InterPro" id="IPR036388">
    <property type="entry name" value="WH-like_DNA-bd_sf"/>
</dbReference>
<dbReference type="Gene3D" id="1.10.10.10">
    <property type="entry name" value="Winged helix-like DNA-binding domain superfamily/Winged helix DNA-binding domain"/>
    <property type="match status" value="1"/>
</dbReference>
<sequence>MKTLGNEILHKLRYLNYRKETPLITDFPVQDQYDFGTDDLFPSGLSDSDRKLLVWHLIDEVPYAEIAARLKVSEGVCRVRIYRAKQRYIKLRTGDML</sequence>
<dbReference type="SUPFAM" id="SSF88659">
    <property type="entry name" value="Sigma3 and sigma4 domains of RNA polymerase sigma factors"/>
    <property type="match status" value="1"/>
</dbReference>
<dbReference type="GO" id="GO:0016987">
    <property type="term" value="F:sigma factor activity"/>
    <property type="evidence" value="ECO:0007669"/>
    <property type="project" value="InterPro"/>
</dbReference>
<dbReference type="EMBL" id="CACRUB010000051">
    <property type="protein sequence ID" value="VYU67585.1"/>
    <property type="molecule type" value="Genomic_DNA"/>
</dbReference>
<evidence type="ECO:0000259" key="1">
    <source>
        <dbReference type="Pfam" id="PF08281"/>
    </source>
</evidence>
<dbReference type="AlphaFoldDB" id="A0A6N3GTB2"/>
<dbReference type="Pfam" id="PF08281">
    <property type="entry name" value="Sigma70_r4_2"/>
    <property type="match status" value="1"/>
</dbReference>
<accession>A0A6N3GTB2</accession>
<reference evidence="2" key="1">
    <citation type="submission" date="2019-11" db="EMBL/GenBank/DDBJ databases">
        <authorList>
            <person name="Feng L."/>
        </authorList>
    </citation>
    <scope>NUCLEOTIDE SEQUENCE</scope>
    <source>
        <strain evidence="2">FplautiiLFYP42</strain>
    </source>
</reference>
<dbReference type="InterPro" id="IPR013249">
    <property type="entry name" value="RNA_pol_sigma70_r4_t2"/>
</dbReference>
<dbReference type="GO" id="GO:0003677">
    <property type="term" value="F:DNA binding"/>
    <property type="evidence" value="ECO:0007669"/>
    <property type="project" value="InterPro"/>
</dbReference>
<gene>
    <name evidence="2" type="ORF">FPLFYP42_03352</name>
</gene>
<dbReference type="InterPro" id="IPR013324">
    <property type="entry name" value="RNA_pol_sigma_r3/r4-like"/>
</dbReference>
<dbReference type="GO" id="GO:0006352">
    <property type="term" value="P:DNA-templated transcription initiation"/>
    <property type="evidence" value="ECO:0007669"/>
    <property type="project" value="InterPro"/>
</dbReference>
<proteinExistence type="predicted"/>